<evidence type="ECO:0000313" key="5">
    <source>
        <dbReference type="EMBL" id="MBB3064546.1"/>
    </source>
</evidence>
<dbReference type="SUPFAM" id="SSF46785">
    <property type="entry name" value="Winged helix' DNA-binding domain"/>
    <property type="match status" value="1"/>
</dbReference>
<comment type="caution">
    <text evidence="5">The sequence shown here is derived from an EMBL/GenBank/DDBJ whole genome shotgun (WGS) entry which is preliminary data.</text>
</comment>
<evidence type="ECO:0000313" key="6">
    <source>
        <dbReference type="Proteomes" id="UP000581135"/>
    </source>
</evidence>
<evidence type="ECO:0000256" key="3">
    <source>
        <dbReference type="ARBA" id="ARBA00023163"/>
    </source>
</evidence>
<dbReference type="InterPro" id="IPR036390">
    <property type="entry name" value="WH_DNA-bd_sf"/>
</dbReference>
<dbReference type="CDD" id="cd00090">
    <property type="entry name" value="HTH_ARSR"/>
    <property type="match status" value="1"/>
</dbReference>
<dbReference type="NCBIfam" id="NF033788">
    <property type="entry name" value="HTH_metalloreg"/>
    <property type="match status" value="1"/>
</dbReference>
<keyword evidence="3" id="KW-0804">Transcription</keyword>
<dbReference type="PANTHER" id="PTHR43132:SF2">
    <property type="entry name" value="ARSENICAL RESISTANCE OPERON REPRESSOR ARSR-RELATED"/>
    <property type="match status" value="1"/>
</dbReference>
<organism evidence="5 6">
    <name type="scientific">Limibacillus halophilus</name>
    <dbReference type="NCBI Taxonomy" id="1579333"/>
    <lineage>
        <taxon>Bacteria</taxon>
        <taxon>Pseudomonadati</taxon>
        <taxon>Pseudomonadota</taxon>
        <taxon>Alphaproteobacteria</taxon>
        <taxon>Rhodospirillales</taxon>
        <taxon>Rhodovibrionaceae</taxon>
        <taxon>Limibacillus</taxon>
    </lineage>
</organism>
<evidence type="ECO:0000259" key="4">
    <source>
        <dbReference type="PROSITE" id="PS50987"/>
    </source>
</evidence>
<dbReference type="EMBL" id="JACHXA010000002">
    <property type="protein sequence ID" value="MBB3064546.1"/>
    <property type="molecule type" value="Genomic_DNA"/>
</dbReference>
<gene>
    <name evidence="5" type="ORF">FHR98_000818</name>
</gene>
<name>A0A839ST62_9PROT</name>
<dbReference type="PANTHER" id="PTHR43132">
    <property type="entry name" value="ARSENICAL RESISTANCE OPERON REPRESSOR ARSR-RELATED"/>
    <property type="match status" value="1"/>
</dbReference>
<dbReference type="PRINTS" id="PR00778">
    <property type="entry name" value="HTHARSR"/>
</dbReference>
<keyword evidence="2 5" id="KW-0238">DNA-binding</keyword>
<protein>
    <submittedName>
        <fullName evidence="5">DNA-binding transcriptional ArsR family regulator</fullName>
    </submittedName>
</protein>
<dbReference type="InterPro" id="IPR001845">
    <property type="entry name" value="HTH_ArsR_DNA-bd_dom"/>
</dbReference>
<keyword evidence="6" id="KW-1185">Reference proteome</keyword>
<dbReference type="RefSeq" id="WP_183415361.1">
    <property type="nucleotide sequence ID" value="NZ_JACHXA010000002.1"/>
</dbReference>
<dbReference type="PROSITE" id="PS50987">
    <property type="entry name" value="HTH_ARSR_2"/>
    <property type="match status" value="1"/>
</dbReference>
<dbReference type="SMART" id="SM00418">
    <property type="entry name" value="HTH_ARSR"/>
    <property type="match status" value="1"/>
</dbReference>
<dbReference type="GO" id="GO:0003700">
    <property type="term" value="F:DNA-binding transcription factor activity"/>
    <property type="evidence" value="ECO:0007669"/>
    <property type="project" value="InterPro"/>
</dbReference>
<dbReference type="InterPro" id="IPR036388">
    <property type="entry name" value="WH-like_DNA-bd_sf"/>
</dbReference>
<evidence type="ECO:0000256" key="2">
    <source>
        <dbReference type="ARBA" id="ARBA00023125"/>
    </source>
</evidence>
<evidence type="ECO:0000256" key="1">
    <source>
        <dbReference type="ARBA" id="ARBA00023015"/>
    </source>
</evidence>
<dbReference type="Proteomes" id="UP000581135">
    <property type="component" value="Unassembled WGS sequence"/>
</dbReference>
<dbReference type="Gene3D" id="1.10.10.10">
    <property type="entry name" value="Winged helix-like DNA-binding domain superfamily/Winged helix DNA-binding domain"/>
    <property type="match status" value="1"/>
</dbReference>
<feature type="domain" description="HTH arsR-type" evidence="4">
    <location>
        <begin position="1"/>
        <end position="95"/>
    </location>
</feature>
<keyword evidence="1" id="KW-0805">Transcription regulation</keyword>
<reference evidence="5 6" key="1">
    <citation type="submission" date="2020-08" db="EMBL/GenBank/DDBJ databases">
        <title>Genomic Encyclopedia of Type Strains, Phase III (KMG-III): the genomes of soil and plant-associated and newly described type strains.</title>
        <authorList>
            <person name="Whitman W."/>
        </authorList>
    </citation>
    <scope>NUCLEOTIDE SEQUENCE [LARGE SCALE GENOMIC DNA]</scope>
    <source>
        <strain evidence="5 6">CECT 8803</strain>
    </source>
</reference>
<dbReference type="InterPro" id="IPR051011">
    <property type="entry name" value="Metal_resp_trans_reg"/>
</dbReference>
<proteinExistence type="predicted"/>
<dbReference type="GO" id="GO:0003677">
    <property type="term" value="F:DNA binding"/>
    <property type="evidence" value="ECO:0007669"/>
    <property type="project" value="UniProtKB-KW"/>
</dbReference>
<sequence>MEDTRALAAFAALSQATRLEVFRLLIRVGPTGMAAGEIGESLGVRQNTLSANLSVLLNAGLVRNERQGRSIRYYADMDGLRGLLGFLLSDCCGGRAEMCQPLIDEIACAC</sequence>
<accession>A0A839ST62</accession>
<dbReference type="Pfam" id="PF12840">
    <property type="entry name" value="HTH_20"/>
    <property type="match status" value="1"/>
</dbReference>
<dbReference type="InterPro" id="IPR011991">
    <property type="entry name" value="ArsR-like_HTH"/>
</dbReference>
<dbReference type="AlphaFoldDB" id="A0A839ST62"/>